<dbReference type="InParanoid" id="A0A6C2YHI5"/>
<gene>
    <name evidence="4" type="ORF">GMBLW1_29700</name>
</gene>
<reference evidence="4" key="1">
    <citation type="submission" date="2019-04" db="EMBL/GenBank/DDBJ databases">
        <authorList>
            <consortium name="Science for Life Laboratories"/>
        </authorList>
    </citation>
    <scope>NUCLEOTIDE SEQUENCE</scope>
    <source>
        <strain evidence="4">MBLW1</strain>
    </source>
</reference>
<dbReference type="Gene3D" id="3.40.640.10">
    <property type="entry name" value="Type I PLP-dependent aspartate aminotransferase-like (Major domain)"/>
    <property type="match status" value="1"/>
</dbReference>
<evidence type="ECO:0000256" key="1">
    <source>
        <dbReference type="ARBA" id="ARBA00001933"/>
    </source>
</evidence>
<comment type="similarity">
    <text evidence="3">Belongs to the class-III pyridoxal-phosphate-dependent aminotransferase family.</text>
</comment>
<dbReference type="AlphaFoldDB" id="A0A6C2YHI5"/>
<keyword evidence="2 3" id="KW-0663">Pyridoxal phosphate</keyword>
<evidence type="ECO:0008006" key="6">
    <source>
        <dbReference type="Google" id="ProtNLM"/>
    </source>
</evidence>
<dbReference type="EMBL" id="LR586016">
    <property type="protein sequence ID" value="VIP00990.1"/>
    <property type="molecule type" value="Genomic_DNA"/>
</dbReference>
<keyword evidence="5" id="KW-1185">Reference proteome</keyword>
<dbReference type="PANTHER" id="PTHR43713:SF3">
    <property type="entry name" value="GLUTAMATE-1-SEMIALDEHYDE 2,1-AMINOMUTASE 1, CHLOROPLASTIC-RELATED"/>
    <property type="match status" value="1"/>
</dbReference>
<dbReference type="Gene3D" id="3.90.1150.10">
    <property type="entry name" value="Aspartate Aminotransferase, domain 1"/>
    <property type="match status" value="1"/>
</dbReference>
<name>A0A6C2YHI5_9BACT</name>
<dbReference type="GO" id="GO:0030170">
    <property type="term" value="F:pyridoxal phosphate binding"/>
    <property type="evidence" value="ECO:0007669"/>
    <property type="project" value="InterPro"/>
</dbReference>
<dbReference type="KEGG" id="tim:GMBLW1_29700"/>
<dbReference type="PANTHER" id="PTHR43713">
    <property type="entry name" value="GLUTAMATE-1-SEMIALDEHYDE 2,1-AMINOMUTASE"/>
    <property type="match status" value="1"/>
</dbReference>
<dbReference type="GO" id="GO:0008483">
    <property type="term" value="F:transaminase activity"/>
    <property type="evidence" value="ECO:0007669"/>
    <property type="project" value="InterPro"/>
</dbReference>
<dbReference type="RefSeq" id="WP_162656179.1">
    <property type="nucleotide sequence ID" value="NZ_LR593887.1"/>
</dbReference>
<accession>A0A6C2YHI5</accession>
<evidence type="ECO:0000313" key="5">
    <source>
        <dbReference type="Proteomes" id="UP000464378"/>
    </source>
</evidence>
<dbReference type="EMBL" id="LR593887">
    <property type="protein sequence ID" value="VTR97403.1"/>
    <property type="molecule type" value="Genomic_DNA"/>
</dbReference>
<dbReference type="SUPFAM" id="SSF53383">
    <property type="entry name" value="PLP-dependent transferases"/>
    <property type="match status" value="1"/>
</dbReference>
<dbReference type="Pfam" id="PF00202">
    <property type="entry name" value="Aminotran_3"/>
    <property type="match status" value="1"/>
</dbReference>
<dbReference type="InterPro" id="IPR005814">
    <property type="entry name" value="Aminotrans_3"/>
</dbReference>
<dbReference type="Proteomes" id="UP000464378">
    <property type="component" value="Chromosome"/>
</dbReference>
<dbReference type="PROSITE" id="PS00600">
    <property type="entry name" value="AA_TRANSFER_CLASS_3"/>
    <property type="match status" value="1"/>
</dbReference>
<dbReference type="InterPro" id="IPR015422">
    <property type="entry name" value="PyrdxlP-dep_Trfase_small"/>
</dbReference>
<dbReference type="InterPro" id="IPR015424">
    <property type="entry name" value="PyrdxlP-dep_Trfase"/>
</dbReference>
<comment type="cofactor">
    <cofactor evidence="1">
        <name>pyridoxal 5'-phosphate</name>
        <dbReference type="ChEBI" id="CHEBI:597326"/>
    </cofactor>
</comment>
<evidence type="ECO:0000256" key="2">
    <source>
        <dbReference type="ARBA" id="ARBA00022898"/>
    </source>
</evidence>
<proteinExistence type="inferred from homology"/>
<dbReference type="InterPro" id="IPR015421">
    <property type="entry name" value="PyrdxlP-dep_Trfase_major"/>
</dbReference>
<sequence length="459" mass="49712">MATALPTASILERYHEAFPKSYQRYQEAQTLFPSGVTHDMRYIEPFPVYIDRAKGSRKWTIEGHELIDLWSGHGALILGHAPDGVVSAVQQQMARGTHLGGCHELEIAWGKQVLRMLPGAERIRFTGTGTEATLMALRLCRLYTGRPKFLKFAGHFHGWHDFVAPAADPPYEQPVVPGIVDEVARNTVTIPPNDIELLERTLASDPQIGALILEPTGGHWGAVPIRGEFLRAVRELTRKYGQVLIFDEVITGFRVSPGGAQTYYGIQPDLTTMAKILAGGLPGGALAGSAEILDQIAFRPGKPKMRHPGTFNANPLSAAAGIATLREVETGTPTAHANRIASLIRNQLNEQFNDRGWNWTAYGDFSMVRLTTNDDGPRPSITAGDCDGHIPFGGDLNRLDGPKNTKLIHAFRQAMVLRGVDLPGLAGMTTAAHTESDVATIVAAVVGAIEDLQADGLTA</sequence>
<protein>
    <recommendedName>
        <fullName evidence="6">Aspartate aminotransferase family protein</fullName>
    </recommendedName>
</protein>
<evidence type="ECO:0000256" key="3">
    <source>
        <dbReference type="RuleBase" id="RU003560"/>
    </source>
</evidence>
<evidence type="ECO:0000313" key="4">
    <source>
        <dbReference type="EMBL" id="VIP00990.1"/>
    </source>
</evidence>
<organism evidence="4">
    <name type="scientific">Tuwongella immobilis</name>
    <dbReference type="NCBI Taxonomy" id="692036"/>
    <lineage>
        <taxon>Bacteria</taxon>
        <taxon>Pseudomonadati</taxon>
        <taxon>Planctomycetota</taxon>
        <taxon>Planctomycetia</taxon>
        <taxon>Gemmatales</taxon>
        <taxon>Gemmataceae</taxon>
        <taxon>Tuwongella</taxon>
    </lineage>
</organism>
<dbReference type="InterPro" id="IPR049704">
    <property type="entry name" value="Aminotrans_3_PPA_site"/>
</dbReference>